<accession>A0A6M1T1C2</accession>
<keyword evidence="2" id="KW-1185">Reference proteome</keyword>
<name>A0A6M1T1C2_9BACT</name>
<comment type="caution">
    <text evidence="1">The sequence shown here is derived from an EMBL/GenBank/DDBJ whole genome shotgun (WGS) entry which is preliminary data.</text>
</comment>
<evidence type="ECO:0000313" key="1">
    <source>
        <dbReference type="EMBL" id="NGP87769.1"/>
    </source>
</evidence>
<proteinExistence type="predicted"/>
<reference evidence="1 2" key="1">
    <citation type="submission" date="2020-02" db="EMBL/GenBank/DDBJ databases">
        <title>Aliifodinibius halophilus 2W32, complete genome.</title>
        <authorList>
            <person name="Li Y."/>
            <person name="Wu S."/>
        </authorList>
    </citation>
    <scope>NUCLEOTIDE SEQUENCE [LARGE SCALE GENOMIC DNA]</scope>
    <source>
        <strain evidence="1 2">2W32</strain>
    </source>
</reference>
<organism evidence="1 2">
    <name type="scientific">Fodinibius halophilus</name>
    <dbReference type="NCBI Taxonomy" id="1736908"/>
    <lineage>
        <taxon>Bacteria</taxon>
        <taxon>Pseudomonadati</taxon>
        <taxon>Balneolota</taxon>
        <taxon>Balneolia</taxon>
        <taxon>Balneolales</taxon>
        <taxon>Balneolaceae</taxon>
        <taxon>Fodinibius</taxon>
    </lineage>
</organism>
<protein>
    <submittedName>
        <fullName evidence="1">Uncharacterized protein</fullName>
    </submittedName>
</protein>
<dbReference type="AlphaFoldDB" id="A0A6M1T1C2"/>
<dbReference type="EMBL" id="JAALLS010000005">
    <property type="protein sequence ID" value="NGP87769.1"/>
    <property type="molecule type" value="Genomic_DNA"/>
</dbReference>
<gene>
    <name evidence="1" type="ORF">G3569_05330</name>
</gene>
<dbReference type="RefSeq" id="WP_165266828.1">
    <property type="nucleotide sequence ID" value="NZ_JAALLS010000005.1"/>
</dbReference>
<dbReference type="Proteomes" id="UP000479132">
    <property type="component" value="Unassembled WGS sequence"/>
</dbReference>
<evidence type="ECO:0000313" key="2">
    <source>
        <dbReference type="Proteomes" id="UP000479132"/>
    </source>
</evidence>
<sequence>MDINFVSRKDINISKKSSSKYRPLLEAIQQLEAGGKAIQVSYDDKAELNSMRNVIYSYNRQENENVKTSKHPDKKVVFFFLEDE</sequence>